<gene>
    <name evidence="7" type="ORF">EVOR1521_LOCUS11289</name>
</gene>
<dbReference type="Proteomes" id="UP001178507">
    <property type="component" value="Unassembled WGS sequence"/>
</dbReference>
<dbReference type="Pfam" id="PF05653">
    <property type="entry name" value="Mg_trans_NIPA"/>
    <property type="match status" value="1"/>
</dbReference>
<feature type="region of interest" description="Disordered" evidence="5">
    <location>
        <begin position="324"/>
        <end position="357"/>
    </location>
</feature>
<evidence type="ECO:0000256" key="3">
    <source>
        <dbReference type="ARBA" id="ARBA00022989"/>
    </source>
</evidence>
<accession>A0AA36IB89</accession>
<evidence type="ECO:0000313" key="8">
    <source>
        <dbReference type="Proteomes" id="UP001178507"/>
    </source>
</evidence>
<dbReference type="AlphaFoldDB" id="A0AA36IB89"/>
<comment type="caution">
    <text evidence="7">The sequence shown here is derived from an EMBL/GenBank/DDBJ whole genome shotgun (WGS) entry which is preliminary data.</text>
</comment>
<proteinExistence type="predicted"/>
<dbReference type="InterPro" id="IPR008521">
    <property type="entry name" value="Mg_trans_NIPA"/>
</dbReference>
<keyword evidence="2 6" id="KW-0812">Transmembrane</keyword>
<evidence type="ECO:0000256" key="1">
    <source>
        <dbReference type="ARBA" id="ARBA00004141"/>
    </source>
</evidence>
<dbReference type="SUPFAM" id="SSF103481">
    <property type="entry name" value="Multidrug resistance efflux transporter EmrE"/>
    <property type="match status" value="1"/>
</dbReference>
<dbReference type="EMBL" id="CAUJNA010001113">
    <property type="protein sequence ID" value="CAJ1384410.1"/>
    <property type="molecule type" value="Genomic_DNA"/>
</dbReference>
<evidence type="ECO:0000313" key="7">
    <source>
        <dbReference type="EMBL" id="CAJ1384410.1"/>
    </source>
</evidence>
<evidence type="ECO:0000256" key="6">
    <source>
        <dbReference type="SAM" id="Phobius"/>
    </source>
</evidence>
<protein>
    <submittedName>
        <fullName evidence="7">Uncharacterized protein</fullName>
    </submittedName>
</protein>
<feature type="transmembrane region" description="Helical" evidence="6">
    <location>
        <begin position="217"/>
        <end position="237"/>
    </location>
</feature>
<evidence type="ECO:0000256" key="4">
    <source>
        <dbReference type="ARBA" id="ARBA00023136"/>
    </source>
</evidence>
<organism evidence="7 8">
    <name type="scientific">Effrenium voratum</name>
    <dbReference type="NCBI Taxonomy" id="2562239"/>
    <lineage>
        <taxon>Eukaryota</taxon>
        <taxon>Sar</taxon>
        <taxon>Alveolata</taxon>
        <taxon>Dinophyceae</taxon>
        <taxon>Suessiales</taxon>
        <taxon>Symbiodiniaceae</taxon>
        <taxon>Effrenium</taxon>
    </lineage>
</organism>
<sequence>MTTPAPEVESEKLPSLWYVGIGLEIFSSMCGTAGKIFVRLSSLQKHKHPLLSKCLFRVGLFTNTVVGPLIDVSAYSFAPQSLVAPFGGLDVVWNALLAPFILEEKLTRHRAVGSLLVMLGSIGSACFGNQEDPLYTIEYIEATLFNERVLIYFIVFLLWYFFNQFFLMTWPMGSLIKGLSYGWTAGSLAGNMWCTKLAIELVQTSIIQEDPEPWKTWIPYAALLGAAFFAVVNAFFLTRGLQHYEAFFMITTVEGSMILSASLSGAIVLRDVYTLPAWRISLYSLSVLVVILGMIVVFRGEASSKSSLLSGSASIAAVDQPKAVEKAHGIPPSPQGSYGRPQQSPGVPPSPTTSVTSLDGCRLRAISSEDIENGVIVITTHGQAQPTIEESDEVEECIKLDHPPPKKSKSDAKTDQTPLTEAQGLINTVTYTDSGLIQL</sequence>
<dbReference type="GO" id="GO:0015095">
    <property type="term" value="F:magnesium ion transmembrane transporter activity"/>
    <property type="evidence" value="ECO:0007669"/>
    <property type="project" value="InterPro"/>
</dbReference>
<keyword evidence="8" id="KW-1185">Reference proteome</keyword>
<evidence type="ECO:0000256" key="2">
    <source>
        <dbReference type="ARBA" id="ARBA00022692"/>
    </source>
</evidence>
<evidence type="ECO:0000256" key="5">
    <source>
        <dbReference type="SAM" id="MobiDB-lite"/>
    </source>
</evidence>
<dbReference type="InterPro" id="IPR037185">
    <property type="entry name" value="EmrE-like"/>
</dbReference>
<name>A0AA36IB89_9DINO</name>
<feature type="transmembrane region" description="Helical" evidence="6">
    <location>
        <begin position="149"/>
        <end position="170"/>
    </location>
</feature>
<feature type="compositionally biased region" description="Basic and acidic residues" evidence="5">
    <location>
        <begin position="400"/>
        <end position="414"/>
    </location>
</feature>
<dbReference type="GO" id="GO:0016020">
    <property type="term" value="C:membrane"/>
    <property type="evidence" value="ECO:0007669"/>
    <property type="project" value="UniProtKB-SubCell"/>
</dbReference>
<keyword evidence="4 6" id="KW-0472">Membrane</keyword>
<dbReference type="PANTHER" id="PTHR12570">
    <property type="match status" value="1"/>
</dbReference>
<dbReference type="PANTHER" id="PTHR12570:SF9">
    <property type="entry name" value="MAGNESIUM TRANSPORTER NIPA8-RELATED"/>
    <property type="match status" value="1"/>
</dbReference>
<keyword evidence="3 6" id="KW-1133">Transmembrane helix</keyword>
<feature type="transmembrane region" description="Helical" evidence="6">
    <location>
        <begin position="246"/>
        <end position="268"/>
    </location>
</feature>
<feature type="transmembrane region" description="Helical" evidence="6">
    <location>
        <begin position="16"/>
        <end position="38"/>
    </location>
</feature>
<reference evidence="7" key="1">
    <citation type="submission" date="2023-08" db="EMBL/GenBank/DDBJ databases">
        <authorList>
            <person name="Chen Y."/>
            <person name="Shah S."/>
            <person name="Dougan E. K."/>
            <person name="Thang M."/>
            <person name="Chan C."/>
        </authorList>
    </citation>
    <scope>NUCLEOTIDE SEQUENCE</scope>
</reference>
<feature type="region of interest" description="Disordered" evidence="5">
    <location>
        <begin position="400"/>
        <end position="421"/>
    </location>
</feature>
<feature type="transmembrane region" description="Helical" evidence="6">
    <location>
        <begin position="280"/>
        <end position="298"/>
    </location>
</feature>
<comment type="subcellular location">
    <subcellularLocation>
        <location evidence="1">Membrane</location>
        <topology evidence="1">Multi-pass membrane protein</topology>
    </subcellularLocation>
</comment>